<dbReference type="GO" id="GO:0005524">
    <property type="term" value="F:ATP binding"/>
    <property type="evidence" value="ECO:0007669"/>
    <property type="project" value="UniProtKB-KW"/>
</dbReference>
<keyword evidence="1" id="KW-1133">Transmembrane helix</keyword>
<protein>
    <submittedName>
        <fullName evidence="2">ATP-binding protein</fullName>
    </submittedName>
</protein>
<keyword evidence="3" id="KW-1185">Reference proteome</keyword>
<evidence type="ECO:0000313" key="3">
    <source>
        <dbReference type="Proteomes" id="UP001354931"/>
    </source>
</evidence>
<dbReference type="EMBL" id="JAOZYC010000214">
    <property type="protein sequence ID" value="MEB8344331.1"/>
    <property type="molecule type" value="Genomic_DNA"/>
</dbReference>
<keyword evidence="2" id="KW-0067">ATP-binding</keyword>
<proteinExistence type="predicted"/>
<reference evidence="2 3" key="1">
    <citation type="submission" date="2022-10" db="EMBL/GenBank/DDBJ databases">
        <authorList>
            <person name="Xie J."/>
            <person name="Shen N."/>
        </authorList>
    </citation>
    <scope>NUCLEOTIDE SEQUENCE [LARGE SCALE GENOMIC DNA]</scope>
    <source>
        <strain evidence="2 3">YIM65594</strain>
    </source>
</reference>
<organism evidence="2 3">
    <name type="scientific">Streptomyces endophyticus</name>
    <dbReference type="NCBI Taxonomy" id="714166"/>
    <lineage>
        <taxon>Bacteria</taxon>
        <taxon>Bacillati</taxon>
        <taxon>Actinomycetota</taxon>
        <taxon>Actinomycetes</taxon>
        <taxon>Kitasatosporales</taxon>
        <taxon>Streptomycetaceae</taxon>
        <taxon>Streptomyces</taxon>
    </lineage>
</organism>
<keyword evidence="1" id="KW-0812">Transmembrane</keyword>
<accession>A0ABU6FJW0</accession>
<comment type="caution">
    <text evidence="2">The sequence shown here is derived from an EMBL/GenBank/DDBJ whole genome shotgun (WGS) entry which is preliminary data.</text>
</comment>
<name>A0ABU6FJW0_9ACTN</name>
<evidence type="ECO:0000313" key="2">
    <source>
        <dbReference type="EMBL" id="MEB8344331.1"/>
    </source>
</evidence>
<evidence type="ECO:0000256" key="1">
    <source>
        <dbReference type="SAM" id="Phobius"/>
    </source>
</evidence>
<keyword evidence="1" id="KW-0472">Membrane</keyword>
<feature type="non-terminal residue" evidence="2">
    <location>
        <position position="1"/>
    </location>
</feature>
<gene>
    <name evidence="2" type="ORF">OKJ99_43345</name>
</gene>
<keyword evidence="2" id="KW-0547">Nucleotide-binding</keyword>
<dbReference type="Proteomes" id="UP001354931">
    <property type="component" value="Unassembled WGS sequence"/>
</dbReference>
<feature type="transmembrane region" description="Helical" evidence="1">
    <location>
        <begin position="47"/>
        <end position="70"/>
    </location>
</feature>
<feature type="transmembrane region" description="Helical" evidence="1">
    <location>
        <begin position="82"/>
        <end position="102"/>
    </location>
</feature>
<sequence>AVREAATRGGEGLPEALDELASDAASDAASEYPKAGHGAGRPPRPGWWPVAVFAQVAMTLLQVLGVLWLLGQVVGGFSTNLGVPLLLVLAGLVGGPCVEWSCRMAAKGPARRYGQEAERRLRDAAAACGRARVLDPVAAELLRYREVREQYVRVAGGVAGISTTRG</sequence>